<keyword evidence="4 12" id="KW-0679">Respiratory chain</keyword>
<dbReference type="SUPFAM" id="SSF81514">
    <property type="entry name" value="Subunit X (non-heme 7 kDa protein) of cytochrome bc1 complex (Ubiquinol-cytochrome c reductase)"/>
    <property type="match status" value="1"/>
</dbReference>
<evidence type="ECO:0000256" key="2">
    <source>
        <dbReference type="ARBA" id="ARBA00007856"/>
    </source>
</evidence>
<protein>
    <recommendedName>
        <fullName evidence="11 12">Complex III subunit 9</fullName>
    </recommendedName>
</protein>
<comment type="subunit">
    <text evidence="12">Component of the ubiquinol-cytochrome c oxidoreductase (cytochrome b-c1 complex, complex III, CIII), a multisubunit enzyme composed of 3 respiratory subunits cytochrome b, cytochrome c1 and Rieske protein, 2 core protein subunits, and additional low-molecular weight protein subunits.</text>
</comment>
<evidence type="ECO:0000313" key="13">
    <source>
        <dbReference type="EMBL" id="PWN98091.1"/>
    </source>
</evidence>
<evidence type="ECO:0000256" key="7">
    <source>
        <dbReference type="ARBA" id="ARBA00022982"/>
    </source>
</evidence>
<comment type="function">
    <text evidence="12">Component of the ubiquinol-cytochrome c oxidoreductase, a multisubunit transmembrane complex that is part of the mitochondrial electron transport chain which drives oxidative phosphorylation. The complex plays an important role in the uptake of multiple carbon sources present in different host niches.</text>
</comment>
<evidence type="ECO:0000256" key="4">
    <source>
        <dbReference type="ARBA" id="ARBA00022660"/>
    </source>
</evidence>
<dbReference type="FunFam" id="1.20.5.260:FF:000001">
    <property type="entry name" value="Cytochrome b-c1 complex subunit 9"/>
    <property type="match status" value="1"/>
</dbReference>
<dbReference type="AlphaFoldDB" id="A0A316Z936"/>
<comment type="similarity">
    <text evidence="2 12">Belongs to the UQCR10/QCR9 family.</text>
</comment>
<accession>A0A316Z936</accession>
<sequence length="60" mass="6861">MALAQTVYQTVFKRNSVFVGTVFFGAFAFGIGFDTVSQKLWDSHNRGKQWKDIRDKITSN</sequence>
<gene>
    <name evidence="13" type="ORF">FA09DRAFT_338523</name>
</gene>
<dbReference type="GeneID" id="37271658"/>
<keyword evidence="3 12" id="KW-0813">Transport</keyword>
<reference evidence="13 14" key="1">
    <citation type="journal article" date="2018" name="Mol. Biol. Evol.">
        <title>Broad Genomic Sampling Reveals a Smut Pathogenic Ancestry of the Fungal Clade Ustilaginomycotina.</title>
        <authorList>
            <person name="Kijpornyongpan T."/>
            <person name="Mondo S.J."/>
            <person name="Barry K."/>
            <person name="Sandor L."/>
            <person name="Lee J."/>
            <person name="Lipzen A."/>
            <person name="Pangilinan J."/>
            <person name="LaButti K."/>
            <person name="Hainaut M."/>
            <person name="Henrissat B."/>
            <person name="Grigoriev I.V."/>
            <person name="Spatafora J.W."/>
            <person name="Aime M.C."/>
        </authorList>
    </citation>
    <scope>NUCLEOTIDE SEQUENCE [LARGE SCALE GENOMIC DNA]</scope>
    <source>
        <strain evidence="13 14">MCA 4186</strain>
    </source>
</reference>
<dbReference type="Gene3D" id="1.20.5.260">
    <property type="entry name" value="Cytochrome b-c1 complex subunit 9"/>
    <property type="match status" value="1"/>
</dbReference>
<keyword evidence="8 12" id="KW-1133">Transmembrane helix</keyword>
<keyword evidence="7 12" id="KW-0249">Electron transport</keyword>
<dbReference type="PANTHER" id="PTHR12980">
    <property type="entry name" value="UBIQUINOL-CYTOCHROME C REDUCTASE COMPLEX, SUBUNIT X"/>
    <property type="match status" value="1"/>
</dbReference>
<keyword evidence="6 12" id="KW-0999">Mitochondrion inner membrane</keyword>
<evidence type="ECO:0000256" key="11">
    <source>
        <dbReference type="ARBA" id="ARBA00044247"/>
    </source>
</evidence>
<dbReference type="Proteomes" id="UP000245946">
    <property type="component" value="Unassembled WGS sequence"/>
</dbReference>
<keyword evidence="14" id="KW-1185">Reference proteome</keyword>
<evidence type="ECO:0000256" key="5">
    <source>
        <dbReference type="ARBA" id="ARBA00022692"/>
    </source>
</evidence>
<evidence type="ECO:0000256" key="8">
    <source>
        <dbReference type="ARBA" id="ARBA00022989"/>
    </source>
</evidence>
<dbReference type="GO" id="GO:0006122">
    <property type="term" value="P:mitochondrial electron transport, ubiquinol to cytochrome c"/>
    <property type="evidence" value="ECO:0007669"/>
    <property type="project" value="UniProtKB-UniRule"/>
</dbReference>
<dbReference type="PANTHER" id="PTHR12980:SF0">
    <property type="entry name" value="CYTOCHROME B-C1 COMPLEX SUBUNIT 9"/>
    <property type="match status" value="1"/>
</dbReference>
<evidence type="ECO:0000256" key="12">
    <source>
        <dbReference type="RuleBase" id="RU368056"/>
    </source>
</evidence>
<evidence type="ECO:0000256" key="6">
    <source>
        <dbReference type="ARBA" id="ARBA00022792"/>
    </source>
</evidence>
<feature type="transmembrane region" description="Helical" evidence="12">
    <location>
        <begin position="17"/>
        <end position="36"/>
    </location>
</feature>
<evidence type="ECO:0000256" key="1">
    <source>
        <dbReference type="ARBA" id="ARBA00004434"/>
    </source>
</evidence>
<dbReference type="STRING" id="58919.A0A316Z936"/>
<organism evidence="13 14">
    <name type="scientific">Tilletiopsis washingtonensis</name>
    <dbReference type="NCBI Taxonomy" id="58919"/>
    <lineage>
        <taxon>Eukaryota</taxon>
        <taxon>Fungi</taxon>
        <taxon>Dikarya</taxon>
        <taxon>Basidiomycota</taxon>
        <taxon>Ustilaginomycotina</taxon>
        <taxon>Exobasidiomycetes</taxon>
        <taxon>Entylomatales</taxon>
        <taxon>Entylomatales incertae sedis</taxon>
        <taxon>Tilletiopsis</taxon>
    </lineage>
</organism>
<evidence type="ECO:0000313" key="14">
    <source>
        <dbReference type="Proteomes" id="UP000245946"/>
    </source>
</evidence>
<proteinExistence type="inferred from homology"/>
<comment type="subcellular location">
    <subcellularLocation>
        <location evidence="1 12">Mitochondrion inner membrane</location>
        <topology evidence="1 12">Single-pass membrane protein</topology>
    </subcellularLocation>
</comment>
<dbReference type="EMBL" id="KZ819292">
    <property type="protein sequence ID" value="PWN98091.1"/>
    <property type="molecule type" value="Genomic_DNA"/>
</dbReference>
<dbReference type="GO" id="GO:0005743">
    <property type="term" value="C:mitochondrial inner membrane"/>
    <property type="evidence" value="ECO:0007669"/>
    <property type="project" value="UniProtKB-SubCell"/>
</dbReference>
<name>A0A316Z936_9BASI</name>
<dbReference type="GO" id="GO:0045275">
    <property type="term" value="C:respiratory chain complex III"/>
    <property type="evidence" value="ECO:0007669"/>
    <property type="project" value="UniProtKB-UniRule"/>
</dbReference>
<evidence type="ECO:0000256" key="3">
    <source>
        <dbReference type="ARBA" id="ARBA00022448"/>
    </source>
</evidence>
<keyword evidence="10 12" id="KW-0472">Membrane</keyword>
<dbReference type="InterPro" id="IPR008027">
    <property type="entry name" value="QCR9"/>
</dbReference>
<dbReference type="InterPro" id="IPR036656">
    <property type="entry name" value="QCR9_sf"/>
</dbReference>
<keyword evidence="5 12" id="KW-0812">Transmembrane</keyword>
<keyword evidence="9 12" id="KW-0496">Mitochondrion</keyword>
<evidence type="ECO:0000256" key="9">
    <source>
        <dbReference type="ARBA" id="ARBA00023128"/>
    </source>
</evidence>
<dbReference type="Pfam" id="PF05365">
    <property type="entry name" value="UCR_UQCRX_QCR9"/>
    <property type="match status" value="1"/>
</dbReference>
<dbReference type="RefSeq" id="XP_025598370.1">
    <property type="nucleotide sequence ID" value="XM_025744114.1"/>
</dbReference>
<evidence type="ECO:0000256" key="10">
    <source>
        <dbReference type="ARBA" id="ARBA00023136"/>
    </source>
</evidence>